<reference evidence="1 2" key="1">
    <citation type="submission" date="2021-07" db="EMBL/GenBank/DDBJ databases">
        <title>Actinomadura sp. PM05-2 isolated from lichen.</title>
        <authorList>
            <person name="Somphong A."/>
            <person name="Phongsopitanun W."/>
            <person name="Tanasupawat S."/>
            <person name="Peongsungnone V."/>
        </authorList>
    </citation>
    <scope>NUCLEOTIDE SEQUENCE [LARGE SCALE GENOMIC DNA]</scope>
    <source>
        <strain evidence="1 2">PM05-2</strain>
    </source>
</reference>
<evidence type="ECO:0000313" key="1">
    <source>
        <dbReference type="EMBL" id="MBW8486808.1"/>
    </source>
</evidence>
<dbReference type="EMBL" id="JAIBOA010000027">
    <property type="protein sequence ID" value="MBW8486808.1"/>
    <property type="molecule type" value="Genomic_DNA"/>
</dbReference>
<evidence type="ECO:0000313" key="2">
    <source>
        <dbReference type="Proteomes" id="UP000774570"/>
    </source>
</evidence>
<gene>
    <name evidence="1" type="ORF">K1Y72_30875</name>
</gene>
<comment type="caution">
    <text evidence="1">The sequence shown here is derived from an EMBL/GenBank/DDBJ whole genome shotgun (WGS) entry which is preliminary data.</text>
</comment>
<proteinExistence type="predicted"/>
<name>A0ABS7G269_9ACTN</name>
<evidence type="ECO:0008006" key="3">
    <source>
        <dbReference type="Google" id="ProtNLM"/>
    </source>
</evidence>
<dbReference type="RefSeq" id="WP_220170050.1">
    <property type="nucleotide sequence ID" value="NZ_JAIBOA010000027.1"/>
</dbReference>
<organism evidence="1 2">
    <name type="scientific">Actinomadura parmotrematis</name>
    <dbReference type="NCBI Taxonomy" id="2864039"/>
    <lineage>
        <taxon>Bacteria</taxon>
        <taxon>Bacillati</taxon>
        <taxon>Actinomycetota</taxon>
        <taxon>Actinomycetes</taxon>
        <taxon>Streptosporangiales</taxon>
        <taxon>Thermomonosporaceae</taxon>
        <taxon>Actinomadura</taxon>
    </lineage>
</organism>
<dbReference type="Proteomes" id="UP000774570">
    <property type="component" value="Unassembled WGS sequence"/>
</dbReference>
<keyword evidence="2" id="KW-1185">Reference proteome</keyword>
<sequence length="127" mass="13300">MTARPCSLRGPAGPRGGAGIAVRGRAVRFAPLLTSGEVPGLISGSFAGDLIRLVTADAEFTIRLDRPEPEIEAVFRTGPADGRAWWRAWRVRPAAPDAASTAAALADHIADSRRRFAGLLATGPEAT</sequence>
<protein>
    <recommendedName>
        <fullName evidence="3">DUF2470 domain-containing protein</fullName>
    </recommendedName>
</protein>
<accession>A0ABS7G269</accession>